<keyword evidence="2" id="KW-1133">Transmembrane helix</keyword>
<organism evidence="3 4">
    <name type="scientific">Cryobacterium melibiosiphilum</name>
    <dbReference type="NCBI Taxonomy" id="995039"/>
    <lineage>
        <taxon>Bacteria</taxon>
        <taxon>Bacillati</taxon>
        <taxon>Actinomycetota</taxon>
        <taxon>Actinomycetes</taxon>
        <taxon>Micrococcales</taxon>
        <taxon>Microbacteriaceae</taxon>
        <taxon>Cryobacterium</taxon>
    </lineage>
</organism>
<feature type="compositionally biased region" description="Low complexity" evidence="1">
    <location>
        <begin position="40"/>
        <end position="59"/>
    </location>
</feature>
<dbReference type="AlphaFoldDB" id="A0A3A5MMP9"/>
<dbReference type="InterPro" id="IPR046231">
    <property type="entry name" value="DUF6264"/>
</dbReference>
<gene>
    <name evidence="3" type="ORF">D6T64_17080</name>
</gene>
<protein>
    <submittedName>
        <fullName evidence="3">Uncharacterized protein</fullName>
    </submittedName>
</protein>
<feature type="transmembrane region" description="Helical" evidence="2">
    <location>
        <begin position="160"/>
        <end position="183"/>
    </location>
</feature>
<feature type="compositionally biased region" description="Basic and acidic residues" evidence="1">
    <location>
        <begin position="61"/>
        <end position="79"/>
    </location>
</feature>
<evidence type="ECO:0000256" key="2">
    <source>
        <dbReference type="SAM" id="Phobius"/>
    </source>
</evidence>
<keyword evidence="4" id="KW-1185">Reference proteome</keyword>
<dbReference type="EMBL" id="QZVS01000093">
    <property type="protein sequence ID" value="RJT86854.1"/>
    <property type="molecule type" value="Genomic_DNA"/>
</dbReference>
<dbReference type="Proteomes" id="UP000272015">
    <property type="component" value="Unassembled WGS sequence"/>
</dbReference>
<feature type="compositionally biased region" description="Low complexity" evidence="1">
    <location>
        <begin position="80"/>
        <end position="91"/>
    </location>
</feature>
<dbReference type="RefSeq" id="WP_119975892.1">
    <property type="nucleotide sequence ID" value="NZ_JBHSQA010000005.1"/>
</dbReference>
<keyword evidence="2" id="KW-0472">Membrane</keyword>
<keyword evidence="2" id="KW-0812">Transmembrane</keyword>
<feature type="transmembrane region" description="Helical" evidence="2">
    <location>
        <begin position="195"/>
        <end position="218"/>
    </location>
</feature>
<evidence type="ECO:0000313" key="3">
    <source>
        <dbReference type="EMBL" id="RJT86854.1"/>
    </source>
</evidence>
<comment type="caution">
    <text evidence="3">The sequence shown here is derived from an EMBL/GenBank/DDBJ whole genome shotgun (WGS) entry which is preliminary data.</text>
</comment>
<dbReference type="Pfam" id="PF19779">
    <property type="entry name" value="DUF6264"/>
    <property type="match status" value="1"/>
</dbReference>
<accession>A0A3A5MMP9</accession>
<dbReference type="OrthoDB" id="5125658at2"/>
<feature type="transmembrane region" description="Helical" evidence="2">
    <location>
        <begin position="117"/>
        <end position="140"/>
    </location>
</feature>
<name>A0A3A5MMP9_9MICO</name>
<evidence type="ECO:0000256" key="1">
    <source>
        <dbReference type="SAM" id="MobiDB-lite"/>
    </source>
</evidence>
<feature type="region of interest" description="Disordered" evidence="1">
    <location>
        <begin position="1"/>
        <end position="101"/>
    </location>
</feature>
<sequence length="230" mass="24007">MSDTAAPTPSGTPPVDRRPRPQYGELAPEGWVWEPRADAHAATTAASTTASPATDVAAPGKADKPGRFTKADKPTKAAKPETAAKTATFKPIEAKPAPAGAQPTNTLLRAVPAWDRYVTITLLFIGLFATFSAVSSFSAVPTVMQQLYTGQGLGTYVPAASVSATLLVGSILEGLIWAATAALSVSLMVRGKRSFYLPIIGAVIAGVVLFVFMIVVLVTDTNVLSFYSQP</sequence>
<proteinExistence type="predicted"/>
<reference evidence="3 4" key="1">
    <citation type="submission" date="2018-09" db="EMBL/GenBank/DDBJ databases">
        <title>Novel species of Cryobacterium.</title>
        <authorList>
            <person name="Liu Q."/>
            <person name="Xin Y.-H."/>
        </authorList>
    </citation>
    <scope>NUCLEOTIDE SEQUENCE [LARGE SCALE GENOMIC DNA]</scope>
    <source>
        <strain evidence="3 4">Hh39</strain>
    </source>
</reference>
<evidence type="ECO:0000313" key="4">
    <source>
        <dbReference type="Proteomes" id="UP000272015"/>
    </source>
</evidence>